<dbReference type="PANTHER" id="PTHR10578:SF149">
    <property type="entry name" value="2-HYDROXYACID OXIDASE 2"/>
    <property type="match status" value="1"/>
</dbReference>
<evidence type="ECO:0000256" key="8">
    <source>
        <dbReference type="PIRSR" id="PIRSR000138-2"/>
    </source>
</evidence>
<dbReference type="GO" id="GO:0010181">
    <property type="term" value="F:FMN binding"/>
    <property type="evidence" value="ECO:0007669"/>
    <property type="project" value="InterPro"/>
</dbReference>
<proteinExistence type="inferred from homology"/>
<name>A0AAV6UIK2_9ARAC</name>
<dbReference type="PIRSF" id="PIRSF000138">
    <property type="entry name" value="Al-hdrx_acd_dh"/>
    <property type="match status" value="1"/>
</dbReference>
<dbReference type="Gene3D" id="3.20.20.70">
    <property type="entry name" value="Aldolase class I"/>
    <property type="match status" value="1"/>
</dbReference>
<gene>
    <name evidence="11" type="ORF">JTE90_002843</name>
</gene>
<sequence length="403" mass="44078">MHLLSTVFSLFIFVYLSGILNCYDIWNDVPCFKQFTPEECKPENVELLTVDDYDKCGPAALEKNARNYFLGASGRRLTYKDNKDAFSRIKIVPKVLRDVSRNQINSSTLGIEVDFPIGASPVALQRLAHPDGELATVKGLSNFKTIMILSNFASTLIEDVGKAAEGTLLQLWMQVYLYKDRRVTLDIVRRAERSGFKAFVTTVDAPVHAFITCNARAKSFSLNASVVNVDASVVGNGDVSDLSLTFEDITWLKSQTKLPIIVKGILNGNDAKRAILAGASAIMVSNHGGRQMDGTLATIDALPKVVAAVNKLYPRRQVFLDGGVRSGTDVYKALARGARMVFVGRPTIWGLALGGSEGVRKMMTLLRNDFNQTMLIAGASKPSEIKEDTLLPALNKLLGIIDV</sequence>
<feature type="binding site" evidence="8">
    <location>
        <position position="290"/>
    </location>
    <ligand>
        <name>glyoxylate</name>
        <dbReference type="ChEBI" id="CHEBI:36655"/>
    </ligand>
</feature>
<dbReference type="InterPro" id="IPR008259">
    <property type="entry name" value="FMN_hydac_DH_AS"/>
</dbReference>
<dbReference type="GO" id="GO:0003973">
    <property type="term" value="F:(S)-2-hydroxy-acid oxidase activity"/>
    <property type="evidence" value="ECO:0007669"/>
    <property type="project" value="UniProtKB-EC"/>
</dbReference>
<feature type="binding site" evidence="8">
    <location>
        <begin position="321"/>
        <end position="325"/>
    </location>
    <ligand>
        <name>FMN</name>
        <dbReference type="ChEBI" id="CHEBI:58210"/>
    </ligand>
</feature>
<comment type="catalytic activity">
    <reaction evidence="6">
        <text>2-hydroxyoctanoate + O2 = 2-oxooctanoate + H2O2</text>
        <dbReference type="Rhea" id="RHEA:67940"/>
        <dbReference type="ChEBI" id="CHEBI:15379"/>
        <dbReference type="ChEBI" id="CHEBI:16240"/>
        <dbReference type="ChEBI" id="CHEBI:133514"/>
        <dbReference type="ChEBI" id="CHEBI:176689"/>
    </reaction>
    <physiologicalReaction direction="left-to-right" evidence="6">
        <dbReference type="Rhea" id="RHEA:67941"/>
    </physiologicalReaction>
</comment>
<evidence type="ECO:0000256" key="5">
    <source>
        <dbReference type="ARBA" id="ARBA00029325"/>
    </source>
</evidence>
<dbReference type="InterPro" id="IPR000262">
    <property type="entry name" value="FMN-dep_DH"/>
</dbReference>
<keyword evidence="3" id="KW-0560">Oxidoreductase</keyword>
<dbReference type="FunFam" id="3.20.20.70:FF:000056">
    <property type="entry name" value="hydroxyacid oxidase 2"/>
    <property type="match status" value="1"/>
</dbReference>
<evidence type="ECO:0000256" key="9">
    <source>
        <dbReference type="SAM" id="SignalP"/>
    </source>
</evidence>
<comment type="catalytic activity">
    <reaction evidence="5">
        <text>a (2S)-2-hydroxycarboxylate + O2 = a 2-oxocarboxylate + H2O2</text>
        <dbReference type="Rhea" id="RHEA:16789"/>
        <dbReference type="ChEBI" id="CHEBI:15379"/>
        <dbReference type="ChEBI" id="CHEBI:16240"/>
        <dbReference type="ChEBI" id="CHEBI:35179"/>
        <dbReference type="ChEBI" id="CHEBI:58123"/>
        <dbReference type="EC" id="1.1.3.15"/>
    </reaction>
    <physiologicalReaction direction="left-to-right" evidence="5">
        <dbReference type="Rhea" id="RHEA:16790"/>
    </physiologicalReaction>
</comment>
<keyword evidence="8" id="KW-0285">Flavoprotein</keyword>
<feature type="binding site" evidence="8">
    <location>
        <position position="176"/>
    </location>
    <ligand>
        <name>glyoxylate</name>
        <dbReference type="ChEBI" id="CHEBI:36655"/>
    </ligand>
</feature>
<feature type="signal peptide" evidence="9">
    <location>
        <begin position="1"/>
        <end position="22"/>
    </location>
</feature>
<keyword evidence="9" id="KW-0732">Signal</keyword>
<dbReference type="PROSITE" id="PS00557">
    <property type="entry name" value="FMN_HYDROXY_ACID_DH_1"/>
    <property type="match status" value="1"/>
</dbReference>
<feature type="chain" id="PRO_5043338912" description="(S)-2-hydroxy-acid oxidase" evidence="9">
    <location>
        <begin position="23"/>
        <end position="403"/>
    </location>
</feature>
<evidence type="ECO:0000259" key="10">
    <source>
        <dbReference type="PROSITE" id="PS51349"/>
    </source>
</evidence>
<feature type="binding site" evidence="8">
    <location>
        <begin position="121"/>
        <end position="123"/>
    </location>
    <ligand>
        <name>FMN</name>
        <dbReference type="ChEBI" id="CHEBI:58210"/>
    </ligand>
</feature>
<evidence type="ECO:0000313" key="11">
    <source>
        <dbReference type="EMBL" id="KAG8183461.1"/>
    </source>
</evidence>
<keyword evidence="12" id="KW-1185">Reference proteome</keyword>
<protein>
    <recommendedName>
        <fullName evidence="2">(S)-2-hydroxy-acid oxidase</fullName>
        <ecNumber evidence="2">1.1.3.15</ecNumber>
    </recommendedName>
</protein>
<dbReference type="CDD" id="cd02809">
    <property type="entry name" value="alpha_hydroxyacid_oxid_FMN"/>
    <property type="match status" value="1"/>
</dbReference>
<dbReference type="AlphaFoldDB" id="A0AAV6UIK2"/>
<dbReference type="InterPro" id="IPR013785">
    <property type="entry name" value="Aldolase_TIM"/>
</dbReference>
<dbReference type="PANTHER" id="PTHR10578">
    <property type="entry name" value="S -2-HYDROXY-ACID OXIDASE-RELATED"/>
    <property type="match status" value="1"/>
</dbReference>
<feature type="binding site" evidence="8">
    <location>
        <position position="174"/>
    </location>
    <ligand>
        <name>FMN</name>
        <dbReference type="ChEBI" id="CHEBI:58210"/>
    </ligand>
</feature>
<feature type="binding site" evidence="8">
    <location>
        <position position="285"/>
    </location>
    <ligand>
        <name>FMN</name>
        <dbReference type="ChEBI" id="CHEBI:58210"/>
    </ligand>
</feature>
<evidence type="ECO:0000256" key="2">
    <source>
        <dbReference type="ARBA" id="ARBA00013087"/>
    </source>
</evidence>
<evidence type="ECO:0000256" key="7">
    <source>
        <dbReference type="PIRSR" id="PIRSR000138-1"/>
    </source>
</evidence>
<dbReference type="Pfam" id="PF01070">
    <property type="entry name" value="FMN_dh"/>
    <property type="match status" value="1"/>
</dbReference>
<dbReference type="InterPro" id="IPR037396">
    <property type="entry name" value="FMN_HAD"/>
</dbReference>
<comment type="cofactor">
    <cofactor evidence="1">
        <name>FMN</name>
        <dbReference type="ChEBI" id="CHEBI:58210"/>
    </cofactor>
</comment>
<organism evidence="11 12">
    <name type="scientific">Oedothorax gibbosus</name>
    <dbReference type="NCBI Taxonomy" id="931172"/>
    <lineage>
        <taxon>Eukaryota</taxon>
        <taxon>Metazoa</taxon>
        <taxon>Ecdysozoa</taxon>
        <taxon>Arthropoda</taxon>
        <taxon>Chelicerata</taxon>
        <taxon>Arachnida</taxon>
        <taxon>Araneae</taxon>
        <taxon>Araneomorphae</taxon>
        <taxon>Entelegynae</taxon>
        <taxon>Araneoidea</taxon>
        <taxon>Linyphiidae</taxon>
        <taxon>Erigoninae</taxon>
        <taxon>Oedothorax</taxon>
    </lineage>
</organism>
<dbReference type="GO" id="GO:0001561">
    <property type="term" value="P:fatty acid alpha-oxidation"/>
    <property type="evidence" value="ECO:0007669"/>
    <property type="project" value="TreeGrafter"/>
</dbReference>
<dbReference type="InterPro" id="IPR012133">
    <property type="entry name" value="Alpha-hydoxy_acid_DH_FMN"/>
</dbReference>
<evidence type="ECO:0000256" key="1">
    <source>
        <dbReference type="ARBA" id="ARBA00001917"/>
    </source>
</evidence>
<comment type="caution">
    <text evidence="11">The sequence shown here is derived from an EMBL/GenBank/DDBJ whole genome shotgun (WGS) entry which is preliminary data.</text>
</comment>
<comment type="similarity">
    <text evidence="4">Belongs to the FMN-dependent alpha-hydroxy acid dehydrogenase family.</text>
</comment>
<dbReference type="EMBL" id="JAFNEN010000416">
    <property type="protein sequence ID" value="KAG8183461.1"/>
    <property type="molecule type" value="Genomic_DNA"/>
</dbReference>
<dbReference type="EC" id="1.1.3.15" evidence="2"/>
<keyword evidence="8" id="KW-0288">FMN</keyword>
<feature type="binding site" evidence="8">
    <location>
        <position position="150"/>
    </location>
    <ligand>
        <name>FMN</name>
        <dbReference type="ChEBI" id="CHEBI:58210"/>
    </ligand>
</feature>
<dbReference type="PROSITE" id="PS51349">
    <property type="entry name" value="FMN_HYDROXY_ACID_DH_2"/>
    <property type="match status" value="1"/>
</dbReference>
<reference evidence="11 12" key="1">
    <citation type="journal article" date="2022" name="Nat. Ecol. Evol.">
        <title>A masculinizing supergene underlies an exaggerated male reproductive morph in a spider.</title>
        <authorList>
            <person name="Hendrickx F."/>
            <person name="De Corte Z."/>
            <person name="Sonet G."/>
            <person name="Van Belleghem S.M."/>
            <person name="Kostlbacher S."/>
            <person name="Vangestel C."/>
        </authorList>
    </citation>
    <scope>NUCLEOTIDE SEQUENCE [LARGE SCALE GENOMIC DNA]</scope>
    <source>
        <strain evidence="11">W744_W776</strain>
    </source>
</reference>
<evidence type="ECO:0000256" key="4">
    <source>
        <dbReference type="ARBA" id="ARBA00024042"/>
    </source>
</evidence>
<feature type="binding site" evidence="8">
    <location>
        <position position="68"/>
    </location>
    <ligand>
        <name>glyoxylate</name>
        <dbReference type="ChEBI" id="CHEBI:36655"/>
    </ligand>
</feature>
<evidence type="ECO:0000313" key="12">
    <source>
        <dbReference type="Proteomes" id="UP000827092"/>
    </source>
</evidence>
<dbReference type="Proteomes" id="UP000827092">
    <property type="component" value="Unassembled WGS sequence"/>
</dbReference>
<feature type="binding site" evidence="8">
    <location>
        <begin position="344"/>
        <end position="345"/>
    </location>
    <ligand>
        <name>FMN</name>
        <dbReference type="ChEBI" id="CHEBI:58210"/>
    </ligand>
</feature>
<feature type="binding site" evidence="8">
    <location>
        <position position="287"/>
    </location>
    <ligand>
        <name>glyoxylate</name>
        <dbReference type="ChEBI" id="CHEBI:36655"/>
    </ligand>
</feature>
<feature type="binding site" evidence="8">
    <location>
        <position position="202"/>
    </location>
    <ligand>
        <name>FMN</name>
        <dbReference type="ChEBI" id="CHEBI:58210"/>
    </ligand>
</feature>
<accession>A0AAV6UIK2</accession>
<dbReference type="SUPFAM" id="SSF51395">
    <property type="entry name" value="FMN-linked oxidoreductases"/>
    <property type="match status" value="1"/>
</dbReference>
<feature type="domain" description="FMN hydroxy acid dehydrogenase" evidence="10">
    <location>
        <begin position="42"/>
        <end position="395"/>
    </location>
</feature>
<evidence type="ECO:0000256" key="3">
    <source>
        <dbReference type="ARBA" id="ARBA00023002"/>
    </source>
</evidence>
<feature type="active site" description="Proton acceptor" evidence="7">
    <location>
        <position position="287"/>
    </location>
</feature>
<dbReference type="GO" id="GO:0005782">
    <property type="term" value="C:peroxisomal matrix"/>
    <property type="evidence" value="ECO:0007669"/>
    <property type="project" value="TreeGrafter"/>
</dbReference>
<feature type="binding site" evidence="8">
    <location>
        <position position="263"/>
    </location>
    <ligand>
        <name>glyoxylate</name>
        <dbReference type="ChEBI" id="CHEBI:36655"/>
    </ligand>
</feature>
<evidence type="ECO:0000256" key="6">
    <source>
        <dbReference type="ARBA" id="ARBA00029327"/>
    </source>
</evidence>